<dbReference type="Proteomes" id="UP000426328">
    <property type="component" value="Chromosome"/>
</dbReference>
<evidence type="ECO:0000313" key="5">
    <source>
        <dbReference type="Proteomes" id="UP000474054"/>
    </source>
</evidence>
<dbReference type="EMBL" id="WHYS01000002">
    <property type="protein sequence ID" value="MQL56042.1"/>
    <property type="molecule type" value="Genomic_DNA"/>
</dbReference>
<dbReference type="GO" id="GO:0005886">
    <property type="term" value="C:plasma membrane"/>
    <property type="evidence" value="ECO:0007669"/>
    <property type="project" value="UniProtKB-SubCell"/>
</dbReference>
<dbReference type="Pfam" id="PF12679">
    <property type="entry name" value="ABC2_membrane_2"/>
    <property type="match status" value="1"/>
</dbReference>
<feature type="transmembrane region" description="Helical" evidence="1">
    <location>
        <begin position="299"/>
        <end position="327"/>
    </location>
</feature>
<dbReference type="AlphaFoldDB" id="A0A650CUC9"/>
<sequence length="456" mass="50209">MNPIIYDFKRSFLRLSVVIFLVVFAVVGIGIGYLVYHTSVGNLPPSSYYNMNFVGIVFKYPNGTVVVHGYVFDNQGNPLVTTIEMLSYSGKVISTVQSNSSGFFTIQGNNASCIIVKYSTYQEKAITSVAGSESLLQQPVMMSVQIICNVSEFYNYKEYNGEALAIVTGVKNCVGKLILVTISNKGELNLTFYNEGLKIIGSCIINYSDYITITSIKIKPGTQFISMGDKNIRGLALTSEYSPIPHIEYSINQGVISSSSLFQSFFPIIMIYLAYVLYSKLIDSGAVEFIISRPLTRASFYLTRLTSGLLTGVVTSIIFSLIVGGVFSVLVHYFPSFVVTMLIIELVSILSFYYILSFMLSNFIKSATATLGISIALFFIIRIVEGLLPIFLPTNVVNIIGYYVNPTSICSVAMYLSTHLTLAGAPFNLGISIAAQLAWLIGLSLLGYLKFRRMDL</sequence>
<feature type="transmembrane region" description="Helical" evidence="1">
    <location>
        <begin position="260"/>
        <end position="278"/>
    </location>
</feature>
<dbReference type="GeneID" id="42779056"/>
<reference evidence="3 4" key="2">
    <citation type="submission" date="2019-10" db="EMBL/GenBank/DDBJ databases">
        <title>Genome Sequences from Six Type Strain Members of the Archaeal Family Sulfolobaceae: Acidianus ambivalens, Acidianus infernus, Metallosphaera prunae, Stygiolobus azoricus, Sulfolobus metallicus, and Sulfurisphaera ohwakuensis.</title>
        <authorList>
            <person name="Counts J.A."/>
            <person name="Kelly R.M."/>
        </authorList>
    </citation>
    <scope>NUCLEOTIDE SEQUENCE [LARGE SCALE GENOMIC DNA]</scope>
    <source>
        <strain evidence="3 4">LEI 10</strain>
    </source>
</reference>
<organism evidence="3 4">
    <name type="scientific">Acidianus ambivalens</name>
    <name type="common">Desulfurolobus ambivalens</name>
    <dbReference type="NCBI Taxonomy" id="2283"/>
    <lineage>
        <taxon>Archaea</taxon>
        <taxon>Thermoproteota</taxon>
        <taxon>Thermoprotei</taxon>
        <taxon>Sulfolobales</taxon>
        <taxon>Sulfolobaceae</taxon>
        <taxon>Acidianus</taxon>
    </lineage>
</organism>
<dbReference type="RefSeq" id="WP_152942365.1">
    <property type="nucleotide sequence ID" value="NZ_CP045482.1"/>
</dbReference>
<dbReference type="Proteomes" id="UP000474054">
    <property type="component" value="Unassembled WGS sequence"/>
</dbReference>
<dbReference type="GO" id="GO:0140359">
    <property type="term" value="F:ABC-type transporter activity"/>
    <property type="evidence" value="ECO:0007669"/>
    <property type="project" value="InterPro"/>
</dbReference>
<protein>
    <submittedName>
        <fullName evidence="3">Uncharacterized protein</fullName>
    </submittedName>
</protein>
<evidence type="ECO:0000256" key="1">
    <source>
        <dbReference type="SAM" id="Phobius"/>
    </source>
</evidence>
<keyword evidence="1" id="KW-1133">Transmembrane helix</keyword>
<evidence type="ECO:0000313" key="2">
    <source>
        <dbReference type="EMBL" id="MQL56042.1"/>
    </source>
</evidence>
<dbReference type="KEGG" id="aamb:D1866_04935"/>
<keyword evidence="4" id="KW-1185">Reference proteome</keyword>
<feature type="transmembrane region" description="Helical" evidence="1">
    <location>
        <begin position="333"/>
        <end position="356"/>
    </location>
</feature>
<name>A0A650CUC9_ACIAM</name>
<proteinExistence type="predicted"/>
<keyword evidence="1" id="KW-0812">Transmembrane</keyword>
<feature type="transmembrane region" description="Helical" evidence="1">
    <location>
        <begin position="12"/>
        <end position="36"/>
    </location>
</feature>
<dbReference type="EMBL" id="CP045482">
    <property type="protein sequence ID" value="QGR21403.1"/>
    <property type="molecule type" value="Genomic_DNA"/>
</dbReference>
<feature type="transmembrane region" description="Helical" evidence="1">
    <location>
        <begin position="427"/>
        <end position="449"/>
    </location>
</feature>
<accession>A0A650CUC9</accession>
<keyword evidence="1" id="KW-0472">Membrane</keyword>
<evidence type="ECO:0000313" key="4">
    <source>
        <dbReference type="Proteomes" id="UP000426328"/>
    </source>
</evidence>
<reference evidence="2 5" key="1">
    <citation type="submission" date="2019-10" db="EMBL/GenBank/DDBJ databases">
        <title>Comparative genomics of sulfur disproportionating microorganisms.</title>
        <authorList>
            <person name="Ward L.M."/>
            <person name="Bertran E."/>
            <person name="Johnston D."/>
        </authorList>
    </citation>
    <scope>NUCLEOTIDE SEQUENCE [LARGE SCALE GENOMIC DNA]</scope>
    <source>
        <strain evidence="2 5">DSM 3772</strain>
    </source>
</reference>
<feature type="transmembrane region" description="Helical" evidence="1">
    <location>
        <begin position="363"/>
        <end position="384"/>
    </location>
</feature>
<gene>
    <name evidence="3" type="ORF">D1866_04935</name>
    <name evidence="2" type="ORF">GFB69_09890</name>
</gene>
<evidence type="ECO:0000313" key="3">
    <source>
        <dbReference type="EMBL" id="QGR21403.1"/>
    </source>
</evidence>